<keyword evidence="2" id="KW-1185">Reference proteome</keyword>
<protein>
    <submittedName>
        <fullName evidence="1">Uncharacterized protein</fullName>
    </submittedName>
</protein>
<sequence>MDIDAESQHLEEVVADLEKLASSLRVDDENVTASPATIIEASPYFDGDNWRRHAAPTDSELSLLLLQENAAGYSEKLVSASVDQRVNRSASVDQRVNRSDPGNANVEDERSRLLVHYVGGSLTFLLQIALLAWGVRQLRSVLARRRQMRSQQLKSNSMLCRPVDFPKFASLSPGAVQKLVELYAAQHLLIDVRCPEAFTKDLLPLDHVINIPEAELITTLELLDNMWGMRFPMAKKPNKNDLLVFLSTRGHRAERAALMCADLGYNGCCILSGGIEGLCSLSNDLRHLQPTFLNRDAVATILQMAHDNSSKISASGLRVIDVRRHDERALYGHIPGSVHLPVEEWPKALAIEELVWKRNYHFLKIGHDDVVILYSRKNKRASWAFQLAKDAGIHRCYVYKQGTFGWRLDPIVLAYDSYDSGDAPPEPTNFTLETIDLETAELELQQARLLSI</sequence>
<accession>A0ACC2B8F7</accession>
<gene>
    <name evidence="1" type="ORF">O6H91_17G078200</name>
</gene>
<evidence type="ECO:0000313" key="2">
    <source>
        <dbReference type="Proteomes" id="UP001162992"/>
    </source>
</evidence>
<name>A0ACC2B8F7_DIPCM</name>
<organism evidence="1 2">
    <name type="scientific">Diphasiastrum complanatum</name>
    <name type="common">Issler's clubmoss</name>
    <name type="synonym">Lycopodium complanatum</name>
    <dbReference type="NCBI Taxonomy" id="34168"/>
    <lineage>
        <taxon>Eukaryota</taxon>
        <taxon>Viridiplantae</taxon>
        <taxon>Streptophyta</taxon>
        <taxon>Embryophyta</taxon>
        <taxon>Tracheophyta</taxon>
        <taxon>Lycopodiopsida</taxon>
        <taxon>Lycopodiales</taxon>
        <taxon>Lycopodiaceae</taxon>
        <taxon>Lycopodioideae</taxon>
        <taxon>Diphasiastrum</taxon>
    </lineage>
</organism>
<evidence type="ECO:0000313" key="1">
    <source>
        <dbReference type="EMBL" id="KAJ7526021.1"/>
    </source>
</evidence>
<comment type="caution">
    <text evidence="1">The sequence shown here is derived from an EMBL/GenBank/DDBJ whole genome shotgun (WGS) entry which is preliminary data.</text>
</comment>
<reference evidence="2" key="1">
    <citation type="journal article" date="2024" name="Proc. Natl. Acad. Sci. U.S.A.">
        <title>Extraordinary preservation of gene collinearity over three hundred million years revealed in homosporous lycophytes.</title>
        <authorList>
            <person name="Li C."/>
            <person name="Wickell D."/>
            <person name="Kuo L.Y."/>
            <person name="Chen X."/>
            <person name="Nie B."/>
            <person name="Liao X."/>
            <person name="Peng D."/>
            <person name="Ji J."/>
            <person name="Jenkins J."/>
            <person name="Williams M."/>
            <person name="Shu S."/>
            <person name="Plott C."/>
            <person name="Barry K."/>
            <person name="Rajasekar S."/>
            <person name="Grimwood J."/>
            <person name="Han X."/>
            <person name="Sun S."/>
            <person name="Hou Z."/>
            <person name="He W."/>
            <person name="Dai G."/>
            <person name="Sun C."/>
            <person name="Schmutz J."/>
            <person name="Leebens-Mack J.H."/>
            <person name="Li F.W."/>
            <person name="Wang L."/>
        </authorList>
    </citation>
    <scope>NUCLEOTIDE SEQUENCE [LARGE SCALE GENOMIC DNA]</scope>
    <source>
        <strain evidence="2">cv. PW_Plant_1</strain>
    </source>
</reference>
<dbReference type="EMBL" id="CM055108">
    <property type="protein sequence ID" value="KAJ7526021.1"/>
    <property type="molecule type" value="Genomic_DNA"/>
</dbReference>
<proteinExistence type="predicted"/>
<dbReference type="Proteomes" id="UP001162992">
    <property type="component" value="Chromosome 17"/>
</dbReference>